<protein>
    <submittedName>
        <fullName evidence="1">Auxin response factor 2B</fullName>
    </submittedName>
</protein>
<organism evidence="1 2">
    <name type="scientific">Camellia lanceoleosa</name>
    <dbReference type="NCBI Taxonomy" id="1840588"/>
    <lineage>
        <taxon>Eukaryota</taxon>
        <taxon>Viridiplantae</taxon>
        <taxon>Streptophyta</taxon>
        <taxon>Embryophyta</taxon>
        <taxon>Tracheophyta</taxon>
        <taxon>Spermatophyta</taxon>
        <taxon>Magnoliopsida</taxon>
        <taxon>eudicotyledons</taxon>
        <taxon>Gunneridae</taxon>
        <taxon>Pentapetalae</taxon>
        <taxon>asterids</taxon>
        <taxon>Ericales</taxon>
        <taxon>Theaceae</taxon>
        <taxon>Camellia</taxon>
    </lineage>
</organism>
<comment type="caution">
    <text evidence="1">The sequence shown here is derived from an EMBL/GenBank/DDBJ whole genome shotgun (WGS) entry which is preliminary data.</text>
</comment>
<evidence type="ECO:0000313" key="2">
    <source>
        <dbReference type="Proteomes" id="UP001060215"/>
    </source>
</evidence>
<evidence type="ECO:0000313" key="1">
    <source>
        <dbReference type="EMBL" id="KAI7988505.1"/>
    </source>
</evidence>
<sequence>MAMMGLLLGNFSTNGLPCYFSILSVQKFNVFPSPKLVSHRGTYFNVVGVSLGENGELRVGVKRAMRQQANIPSSVISSHSMHIGVLATTWHAYMTGTFFTVYYKSRFTGTIIGIEDADTKRWAESKWRCLKNSTSPSPERVSPWKIELALTTTALNPLPMPKLKRPQSSMVPPSPDSSVLTREGLIHRHVLVQQPEALKPKDGNCRLFGIPLINNHVTMEPAHLHKTTIETDQRSEQIKGVNEKPSQMCQPLVRDCLGKVQGGSTWSCTKDLTKFSNYEELIVELDQLFEFNGELKAQNKN</sequence>
<keyword evidence="2" id="KW-1185">Reference proteome</keyword>
<proteinExistence type="predicted"/>
<accession>A0ACC0FID8</accession>
<reference evidence="1 2" key="1">
    <citation type="journal article" date="2022" name="Plant J.">
        <title>Chromosome-level genome of Camellia lanceoleosa provides a valuable resource for understanding genome evolution and self-incompatibility.</title>
        <authorList>
            <person name="Gong W."/>
            <person name="Xiao S."/>
            <person name="Wang L."/>
            <person name="Liao Z."/>
            <person name="Chang Y."/>
            <person name="Mo W."/>
            <person name="Hu G."/>
            <person name="Li W."/>
            <person name="Zhao G."/>
            <person name="Zhu H."/>
            <person name="Hu X."/>
            <person name="Ji K."/>
            <person name="Xiang X."/>
            <person name="Song Q."/>
            <person name="Yuan D."/>
            <person name="Jin S."/>
            <person name="Zhang L."/>
        </authorList>
    </citation>
    <scope>NUCLEOTIDE SEQUENCE [LARGE SCALE GENOMIC DNA]</scope>
    <source>
        <strain evidence="1">SQ_2022a</strain>
    </source>
</reference>
<gene>
    <name evidence="1" type="ORF">LOK49_LG13G02065</name>
</gene>
<name>A0ACC0FID8_9ERIC</name>
<dbReference type="Proteomes" id="UP001060215">
    <property type="component" value="Chromosome 14"/>
</dbReference>
<dbReference type="EMBL" id="CM045771">
    <property type="protein sequence ID" value="KAI7988505.1"/>
    <property type="molecule type" value="Genomic_DNA"/>
</dbReference>